<protein>
    <submittedName>
        <fullName evidence="7">Major Facilitator Superfamily protein</fullName>
    </submittedName>
</protein>
<dbReference type="InterPro" id="IPR011701">
    <property type="entry name" value="MFS"/>
</dbReference>
<feature type="transmembrane region" description="Helical" evidence="6">
    <location>
        <begin position="85"/>
        <end position="103"/>
    </location>
</feature>
<keyword evidence="3 6" id="KW-1133">Transmembrane helix</keyword>
<evidence type="ECO:0000313" key="8">
    <source>
        <dbReference type="Proteomes" id="UP000204221"/>
    </source>
</evidence>
<dbReference type="GO" id="GO:0022857">
    <property type="term" value="F:transmembrane transporter activity"/>
    <property type="evidence" value="ECO:0007669"/>
    <property type="project" value="InterPro"/>
</dbReference>
<dbReference type="PANTHER" id="PTHR23542:SF1">
    <property type="entry name" value="MAJOR FACILITATOR SUPERFAMILY (MFS) PROFILE DOMAIN-CONTAINING PROTEIN"/>
    <property type="match status" value="1"/>
</dbReference>
<name>A0A221VXD2_9PSEU</name>
<dbReference type="Pfam" id="PF07690">
    <property type="entry name" value="MFS_1"/>
    <property type="match status" value="1"/>
</dbReference>
<dbReference type="Proteomes" id="UP000204221">
    <property type="component" value="Chromosome"/>
</dbReference>
<dbReference type="OrthoDB" id="5171875at2"/>
<feature type="transmembrane region" description="Helical" evidence="6">
    <location>
        <begin position="176"/>
        <end position="195"/>
    </location>
</feature>
<feature type="transmembrane region" description="Helical" evidence="6">
    <location>
        <begin position="21"/>
        <end position="43"/>
    </location>
</feature>
<dbReference type="Gene3D" id="1.20.1250.20">
    <property type="entry name" value="MFS general substrate transporter like domains"/>
    <property type="match status" value="2"/>
</dbReference>
<accession>A0A221VXD2</accession>
<dbReference type="InterPro" id="IPR036259">
    <property type="entry name" value="MFS_trans_sf"/>
</dbReference>
<dbReference type="InterPro" id="IPR020846">
    <property type="entry name" value="MFS_dom"/>
</dbReference>
<organism evidence="7 8">
    <name type="scientific">Actinoalloteichus hoggarensis</name>
    <dbReference type="NCBI Taxonomy" id="1470176"/>
    <lineage>
        <taxon>Bacteria</taxon>
        <taxon>Bacillati</taxon>
        <taxon>Actinomycetota</taxon>
        <taxon>Actinomycetes</taxon>
        <taxon>Pseudonocardiales</taxon>
        <taxon>Pseudonocardiaceae</taxon>
        <taxon>Actinoalloteichus</taxon>
    </lineage>
</organism>
<dbReference type="AlphaFoldDB" id="A0A221VXD2"/>
<keyword evidence="2 6" id="KW-0812">Transmembrane</keyword>
<dbReference type="GO" id="GO:0005886">
    <property type="term" value="C:plasma membrane"/>
    <property type="evidence" value="ECO:0007669"/>
    <property type="project" value="UniProtKB-SubCell"/>
</dbReference>
<evidence type="ECO:0000256" key="6">
    <source>
        <dbReference type="SAM" id="Phobius"/>
    </source>
</evidence>
<feature type="compositionally biased region" description="Low complexity" evidence="5">
    <location>
        <begin position="439"/>
        <end position="449"/>
    </location>
</feature>
<feature type="transmembrane region" description="Helical" evidence="6">
    <location>
        <begin position="226"/>
        <end position="245"/>
    </location>
</feature>
<dbReference type="SUPFAM" id="SSF103473">
    <property type="entry name" value="MFS general substrate transporter"/>
    <property type="match status" value="1"/>
</dbReference>
<dbReference type="PROSITE" id="PS50850">
    <property type="entry name" value="MFS"/>
    <property type="match status" value="1"/>
</dbReference>
<keyword evidence="8" id="KW-1185">Reference proteome</keyword>
<feature type="transmembrane region" description="Helical" evidence="6">
    <location>
        <begin position="49"/>
        <end position="73"/>
    </location>
</feature>
<evidence type="ECO:0000256" key="1">
    <source>
        <dbReference type="ARBA" id="ARBA00004651"/>
    </source>
</evidence>
<comment type="subcellular location">
    <subcellularLocation>
        <location evidence="1">Cell membrane</location>
        <topology evidence="1">Multi-pass membrane protein</topology>
    </subcellularLocation>
</comment>
<feature type="transmembrane region" description="Helical" evidence="6">
    <location>
        <begin position="257"/>
        <end position="278"/>
    </location>
</feature>
<dbReference type="EMBL" id="CP022521">
    <property type="protein sequence ID" value="ASO17911.1"/>
    <property type="molecule type" value="Genomic_DNA"/>
</dbReference>
<keyword evidence="4 6" id="KW-0472">Membrane</keyword>
<dbReference type="KEGG" id="ahg:AHOG_01225"/>
<sequence>MSDAASIADYRRALTTPGATGPVIAALFGRLPIAMVGISLLLYTQHQTGSFATAGLVSGAALIGVAMGSVAQGRIVDRFGPTRPLLVFSTVFAALAALEVTAIELRAPVPVLVGCALALGLSQPQVGSASRALWHRLLPAGPVRTAAYSYEAISMEVFFILGPGLAGLFVTAPWPGTGLVIGAATQFLGSVAFAMTRTVRAWGSRETAPAQSGGVLGAFARPAMRTVALAAFGFGLVVGFIEVAVPASATAAGHPGVGGLLLSLWSVSSVLFGVLYGMRPWPRPIYLRLPVLLGGFALLSALLAIPTSLLGLGMAMVLVGTLITPQSTTHSLAVEAAAPPGAAAEAFGWVITSVTLGLAIGQSVSGGLVESAGPRAAFLWASAAGVSIALMVWLLRHTVSGRPPARRRTSSAVSSTAIASTEPVSSTPGPRADPDTPDADPSASAARSG</sequence>
<feature type="compositionally biased region" description="Low complexity" evidence="5">
    <location>
        <begin position="410"/>
        <end position="421"/>
    </location>
</feature>
<feature type="region of interest" description="Disordered" evidence="5">
    <location>
        <begin position="402"/>
        <end position="449"/>
    </location>
</feature>
<evidence type="ECO:0000313" key="7">
    <source>
        <dbReference type="EMBL" id="ASO17911.1"/>
    </source>
</evidence>
<evidence type="ECO:0000256" key="2">
    <source>
        <dbReference type="ARBA" id="ARBA00022692"/>
    </source>
</evidence>
<feature type="transmembrane region" description="Helical" evidence="6">
    <location>
        <begin position="346"/>
        <end position="365"/>
    </location>
</feature>
<evidence type="ECO:0000256" key="5">
    <source>
        <dbReference type="SAM" id="MobiDB-lite"/>
    </source>
</evidence>
<evidence type="ECO:0000256" key="3">
    <source>
        <dbReference type="ARBA" id="ARBA00022989"/>
    </source>
</evidence>
<dbReference type="RefSeq" id="WP_093939717.1">
    <property type="nucleotide sequence ID" value="NZ_CP022521.1"/>
</dbReference>
<gene>
    <name evidence="7" type="ORF">AHOG_01225</name>
</gene>
<reference evidence="7 8" key="1">
    <citation type="submission" date="2017-07" db="EMBL/GenBank/DDBJ databases">
        <title>Complete genome sequence of Actinoalloteichus hoggarensis DSM 45943, type strain of Actinoalloteichus hoggarensis.</title>
        <authorList>
            <person name="Ruckert C."/>
            <person name="Nouioui I."/>
            <person name="Willmese J."/>
            <person name="van Wezel G."/>
            <person name="Klenk H.-P."/>
            <person name="Kalinowski J."/>
            <person name="Zotchev S.B."/>
        </authorList>
    </citation>
    <scope>NUCLEOTIDE SEQUENCE [LARGE SCALE GENOMIC DNA]</scope>
    <source>
        <strain evidence="7 8">DSM 45943</strain>
    </source>
</reference>
<dbReference type="PANTHER" id="PTHR23542">
    <property type="match status" value="1"/>
</dbReference>
<evidence type="ECO:0000256" key="4">
    <source>
        <dbReference type="ARBA" id="ARBA00023136"/>
    </source>
</evidence>
<feature type="transmembrane region" description="Helical" evidence="6">
    <location>
        <begin position="285"/>
        <end position="305"/>
    </location>
</feature>
<proteinExistence type="predicted"/>
<feature type="transmembrane region" description="Helical" evidence="6">
    <location>
        <begin position="377"/>
        <end position="395"/>
    </location>
</feature>